<dbReference type="AlphaFoldDB" id="A0A9N9QWY7"/>
<proteinExistence type="predicted"/>
<gene>
    <name evidence="1" type="ORF">DIATSA_LOCUS2954</name>
</gene>
<evidence type="ECO:0000313" key="2">
    <source>
        <dbReference type="Proteomes" id="UP001153714"/>
    </source>
</evidence>
<protein>
    <submittedName>
        <fullName evidence="1">Uncharacterized protein</fullName>
    </submittedName>
</protein>
<sequence>MKIAIRSLFSMFCDDDMAQVRHIIDDGAVECMENRTIAFDQCTSKMMDLVMNMPDDTKSFQAIQMCYKYDEMTTCALNLLTECPKASIKEFVENVFALFRSGTFCRVTVPIGGNEVDAAV</sequence>
<accession>A0A9N9QWY7</accession>
<dbReference type="OrthoDB" id="7025379at2759"/>
<dbReference type="EMBL" id="OU893344">
    <property type="protein sequence ID" value="CAG9784890.1"/>
    <property type="molecule type" value="Genomic_DNA"/>
</dbReference>
<name>A0A9N9QWY7_9NEOP</name>
<dbReference type="Pfam" id="PF07165">
    <property type="entry name" value="DUF1397"/>
    <property type="match status" value="1"/>
</dbReference>
<dbReference type="InterPro" id="IPR009832">
    <property type="entry name" value="DUF1397"/>
</dbReference>
<keyword evidence="2" id="KW-1185">Reference proteome</keyword>
<organism evidence="1 2">
    <name type="scientific">Diatraea saccharalis</name>
    <name type="common">sugarcane borer</name>
    <dbReference type="NCBI Taxonomy" id="40085"/>
    <lineage>
        <taxon>Eukaryota</taxon>
        <taxon>Metazoa</taxon>
        <taxon>Ecdysozoa</taxon>
        <taxon>Arthropoda</taxon>
        <taxon>Hexapoda</taxon>
        <taxon>Insecta</taxon>
        <taxon>Pterygota</taxon>
        <taxon>Neoptera</taxon>
        <taxon>Endopterygota</taxon>
        <taxon>Lepidoptera</taxon>
        <taxon>Glossata</taxon>
        <taxon>Ditrysia</taxon>
        <taxon>Pyraloidea</taxon>
        <taxon>Crambidae</taxon>
        <taxon>Crambinae</taxon>
        <taxon>Diatraea</taxon>
    </lineage>
</organism>
<reference evidence="1" key="2">
    <citation type="submission" date="2022-10" db="EMBL/GenBank/DDBJ databases">
        <authorList>
            <consortium name="ENA_rothamsted_submissions"/>
            <consortium name="culmorum"/>
            <person name="King R."/>
        </authorList>
    </citation>
    <scope>NUCLEOTIDE SEQUENCE</scope>
</reference>
<evidence type="ECO:0000313" key="1">
    <source>
        <dbReference type="EMBL" id="CAG9784890.1"/>
    </source>
</evidence>
<reference evidence="1" key="1">
    <citation type="submission" date="2021-12" db="EMBL/GenBank/DDBJ databases">
        <authorList>
            <person name="King R."/>
        </authorList>
    </citation>
    <scope>NUCLEOTIDE SEQUENCE</scope>
</reference>
<dbReference type="Proteomes" id="UP001153714">
    <property type="component" value="Chromosome 13"/>
</dbReference>